<reference evidence="2" key="1">
    <citation type="submission" date="2021-03" db="EMBL/GenBank/DDBJ databases">
        <title>Draft genome sequence of rust myrtle Austropuccinia psidii MF-1, a brazilian biotype.</title>
        <authorList>
            <person name="Quecine M.C."/>
            <person name="Pachon D.M.R."/>
            <person name="Bonatelli M.L."/>
            <person name="Correr F.H."/>
            <person name="Franceschini L.M."/>
            <person name="Leite T.F."/>
            <person name="Margarido G.R.A."/>
            <person name="Almeida C.A."/>
            <person name="Ferrarezi J.A."/>
            <person name="Labate C.A."/>
        </authorList>
    </citation>
    <scope>NUCLEOTIDE SEQUENCE</scope>
    <source>
        <strain evidence="2">MF-1</strain>
    </source>
</reference>
<organism evidence="2 3">
    <name type="scientific">Austropuccinia psidii MF-1</name>
    <dbReference type="NCBI Taxonomy" id="1389203"/>
    <lineage>
        <taxon>Eukaryota</taxon>
        <taxon>Fungi</taxon>
        <taxon>Dikarya</taxon>
        <taxon>Basidiomycota</taxon>
        <taxon>Pucciniomycotina</taxon>
        <taxon>Pucciniomycetes</taxon>
        <taxon>Pucciniales</taxon>
        <taxon>Sphaerophragmiaceae</taxon>
        <taxon>Austropuccinia</taxon>
    </lineage>
</organism>
<protein>
    <submittedName>
        <fullName evidence="2">Uncharacterized protein</fullName>
    </submittedName>
</protein>
<keyword evidence="3" id="KW-1185">Reference proteome</keyword>
<dbReference type="Proteomes" id="UP000765509">
    <property type="component" value="Unassembled WGS sequence"/>
</dbReference>
<dbReference type="EMBL" id="AVOT02128073">
    <property type="protein sequence ID" value="MBW0587724.1"/>
    <property type="molecule type" value="Genomic_DNA"/>
</dbReference>
<name>A0A9Q3KY21_9BASI</name>
<evidence type="ECO:0000256" key="1">
    <source>
        <dbReference type="SAM" id="MobiDB-lite"/>
    </source>
</evidence>
<sequence>MDCRDTKLLPGAKIRPRPRYSKVSIDMAKTKSTQKTKNGPKVHSEATSSMKMGTRPLLGIMERRRMMMMKARRGQGSSGQFIMRYDHILIIHQISSRRAWWPFCWDKVQGSIMEVKMAD</sequence>
<feature type="region of interest" description="Disordered" evidence="1">
    <location>
        <begin position="29"/>
        <end position="55"/>
    </location>
</feature>
<gene>
    <name evidence="2" type="ORF">O181_127439</name>
</gene>
<accession>A0A9Q3KY21</accession>
<proteinExistence type="predicted"/>
<evidence type="ECO:0000313" key="3">
    <source>
        <dbReference type="Proteomes" id="UP000765509"/>
    </source>
</evidence>
<comment type="caution">
    <text evidence="2">The sequence shown here is derived from an EMBL/GenBank/DDBJ whole genome shotgun (WGS) entry which is preliminary data.</text>
</comment>
<evidence type="ECO:0000313" key="2">
    <source>
        <dbReference type="EMBL" id="MBW0587724.1"/>
    </source>
</evidence>
<dbReference type="AlphaFoldDB" id="A0A9Q3KY21"/>